<dbReference type="RefSeq" id="WP_111337058.1">
    <property type="nucleotide sequence ID" value="NZ_CP030032.1"/>
</dbReference>
<gene>
    <name evidence="1" type="ORF">DN745_17880</name>
</gene>
<dbReference type="AlphaFoldDB" id="A0A2Z4FQ30"/>
<sequence length="525" mass="56703">MKSGAAPAGRNWANAHGKSLGLGALISMILLSALLALMNSPLLNARLSDSAVLALYGALFLPWGLLIWRSGAGSTEPKFQIRWPHLIATGIIVRVLFLAAEPLLSDDIFRYVWDGRVAAQGINPFLYPPDSDALSHLRDASIWPHINHGSVSTIYPPGAQFIFHLNALLGGGTHLLRAIFLVIEAVAVGSAGWILSRMSAGFDTARLKLAFSTYALCPLVFVETAWSGHLDVVAWMTLILALILMMRASTKRALLLGGALFGASIATKFLGILAIPLILLGARSAHEPNFAAACIRRLSFLAVAAAIIAACYLPYMSAGPKLFSGFGTYASSWQSNAGPFRLGADLGEYTLLQRAPEANSDRLTRSEDKIILHFSRLDEPAKRLGFTRMWQGQEVPATSFAAEQVNHTLTKLVAAFLVGLAMLWAILVRRDLLAGTLLILLTLFFVAPVVHPWYVAWLLPFAALRRSPASLTFAPAVLLAYLAWIAARSGASWQVPAWALVLEFGAVGLVAWWFAGDDWGGAKLM</sequence>
<reference evidence="1 2" key="1">
    <citation type="submission" date="2018-06" db="EMBL/GenBank/DDBJ databases">
        <title>Lujinxingia sediminis gen. nov. sp. nov., a new facultative anaerobic member of the class Deltaproteobacteria, and proposal of Lujinxingaceae fam. nov.</title>
        <authorList>
            <person name="Guo L.-Y."/>
            <person name="Li C.-M."/>
            <person name="Wang S."/>
            <person name="Du Z.-J."/>
        </authorList>
    </citation>
    <scope>NUCLEOTIDE SEQUENCE [LARGE SCALE GENOMIC DNA]</scope>
    <source>
        <strain evidence="1 2">FA350</strain>
    </source>
</reference>
<dbReference type="EMBL" id="CP030032">
    <property type="protein sequence ID" value="AWV91099.1"/>
    <property type="molecule type" value="Genomic_DNA"/>
</dbReference>
<keyword evidence="2" id="KW-1185">Reference proteome</keyword>
<dbReference type="OrthoDB" id="3362857at2"/>
<protein>
    <submittedName>
        <fullName evidence="1">Uncharacterized protein</fullName>
    </submittedName>
</protein>
<evidence type="ECO:0000313" key="2">
    <source>
        <dbReference type="Proteomes" id="UP000249799"/>
    </source>
</evidence>
<dbReference type="KEGG" id="bsed:DN745_17880"/>
<dbReference type="Proteomes" id="UP000249799">
    <property type="component" value="Chromosome"/>
</dbReference>
<accession>A0A2Z4FQ30</accession>
<proteinExistence type="predicted"/>
<organism evidence="1 2">
    <name type="scientific">Bradymonas sediminis</name>
    <dbReference type="NCBI Taxonomy" id="1548548"/>
    <lineage>
        <taxon>Bacteria</taxon>
        <taxon>Deltaproteobacteria</taxon>
        <taxon>Bradymonadales</taxon>
        <taxon>Bradymonadaceae</taxon>
        <taxon>Bradymonas</taxon>
    </lineage>
</organism>
<name>A0A2Z4FQ30_9DELT</name>
<evidence type="ECO:0000313" key="1">
    <source>
        <dbReference type="EMBL" id="AWV91099.1"/>
    </source>
</evidence>
<dbReference type="Pfam" id="PF26314">
    <property type="entry name" value="MptA_B_family"/>
    <property type="match status" value="1"/>
</dbReference>